<protein>
    <submittedName>
        <fullName evidence="2">Ovule protein</fullName>
    </submittedName>
</protein>
<dbReference type="WBParaSite" id="RSKR_0000912300.1">
    <property type="protein sequence ID" value="RSKR_0000912300.1"/>
    <property type="gene ID" value="RSKR_0000912300"/>
</dbReference>
<name>A0AC35U9E2_9BILA</name>
<reference evidence="2" key="1">
    <citation type="submission" date="2016-11" db="UniProtKB">
        <authorList>
            <consortium name="WormBaseParasite"/>
        </authorList>
    </citation>
    <scope>IDENTIFICATION</scope>
    <source>
        <strain evidence="2">KR3021</strain>
    </source>
</reference>
<organism evidence="1 2">
    <name type="scientific">Rhabditophanes sp. KR3021</name>
    <dbReference type="NCBI Taxonomy" id="114890"/>
    <lineage>
        <taxon>Eukaryota</taxon>
        <taxon>Metazoa</taxon>
        <taxon>Ecdysozoa</taxon>
        <taxon>Nematoda</taxon>
        <taxon>Chromadorea</taxon>
        <taxon>Rhabditida</taxon>
        <taxon>Tylenchina</taxon>
        <taxon>Panagrolaimomorpha</taxon>
        <taxon>Strongyloidoidea</taxon>
        <taxon>Alloionematidae</taxon>
        <taxon>Rhabditophanes</taxon>
    </lineage>
</organism>
<evidence type="ECO:0000313" key="2">
    <source>
        <dbReference type="WBParaSite" id="RSKR_0000912300.1"/>
    </source>
</evidence>
<accession>A0AC35U9E2</accession>
<sequence>MCRAQKEEVEIPNHPQQEALICPSPRFDTSQEIIEAVINSSAEKTSFPNFSANKNDVVKEDSMYLKPPKNVRRHRKHSTNSQASTAKTVSSTDLEEVTALDRIEISEGQDSVKYLRT</sequence>
<evidence type="ECO:0000313" key="1">
    <source>
        <dbReference type="Proteomes" id="UP000095286"/>
    </source>
</evidence>
<proteinExistence type="predicted"/>
<dbReference type="Proteomes" id="UP000095286">
    <property type="component" value="Unplaced"/>
</dbReference>